<name>G2E7Z6_9GAMM</name>
<dbReference type="AlphaFoldDB" id="G2E7Z6"/>
<dbReference type="Proteomes" id="UP000004200">
    <property type="component" value="Unassembled WGS sequence"/>
</dbReference>
<evidence type="ECO:0000313" key="2">
    <source>
        <dbReference type="Proteomes" id="UP000004200"/>
    </source>
</evidence>
<sequence>MSVQTGGEGIEPELFADRLAQNIDRLLALKIVEQLFVFLVVEDDPSLTVEQHHDHRCGIEHRLDAGLLLAQRPFELVHLGDVAMHAEEVFEVAVAVQHRRDGQLGQVVAALLGAVHQGAGPGLLMLDGAPQVLIDAVRGGVVGQNRLVLSPYLFAAVAGERLEGMVGVEDGRLGVGDRDGDGRLLNGLEEESRWQGIARVAPHQGQRLHHFRWCSDRRRGEKFAQRIDHGLLGGFRGLSNRHGFLLRSSADLTRTSSTK</sequence>
<dbReference type="AntiFam" id="ANF00090">
    <property type="entry name" value="Shadow ORF (opposite yegE)"/>
</dbReference>
<keyword evidence="2" id="KW-1185">Reference proteome</keyword>
<dbReference type="EMBL" id="AFWT01000060">
    <property type="protein sequence ID" value="EGV27773.1"/>
    <property type="molecule type" value="Genomic_DNA"/>
</dbReference>
<protein>
    <submittedName>
        <fullName evidence="1">Uncharacterized protein</fullName>
    </submittedName>
</protein>
<gene>
    <name evidence="1" type="ORF">ThidrDRAFT_4410</name>
</gene>
<organism evidence="1 2">
    <name type="scientific">Thiorhodococcus drewsii AZ1</name>
    <dbReference type="NCBI Taxonomy" id="765913"/>
    <lineage>
        <taxon>Bacteria</taxon>
        <taxon>Pseudomonadati</taxon>
        <taxon>Pseudomonadota</taxon>
        <taxon>Gammaproteobacteria</taxon>
        <taxon>Chromatiales</taxon>
        <taxon>Chromatiaceae</taxon>
        <taxon>Thiorhodococcus</taxon>
    </lineage>
</organism>
<proteinExistence type="predicted"/>
<dbReference type="STRING" id="765913.ThidrDRAFT_4410"/>
<reference evidence="1 2" key="1">
    <citation type="submission" date="2011-06" db="EMBL/GenBank/DDBJ databases">
        <title>The draft genome of Thiorhodococcus drewsii AZ1.</title>
        <authorList>
            <consortium name="US DOE Joint Genome Institute (JGI-PGF)"/>
            <person name="Lucas S."/>
            <person name="Han J."/>
            <person name="Lapidus A."/>
            <person name="Cheng J.-F."/>
            <person name="Goodwin L."/>
            <person name="Pitluck S."/>
            <person name="Peters L."/>
            <person name="Land M.L."/>
            <person name="Hauser L."/>
            <person name="Vogl K."/>
            <person name="Liu Z."/>
            <person name="Imhoff J."/>
            <person name="Thiel V."/>
            <person name="Frigaard N.-U."/>
            <person name="Bryant D.A."/>
            <person name="Woyke T.J."/>
        </authorList>
    </citation>
    <scope>NUCLEOTIDE SEQUENCE [LARGE SCALE GENOMIC DNA]</scope>
    <source>
        <strain evidence="1 2">AZ1</strain>
    </source>
</reference>
<accession>G2E7Z6</accession>
<comment type="caution">
    <text evidence="1">The sequence shown here is derived from an EMBL/GenBank/DDBJ whole genome shotgun (WGS) entry which is preliminary data.</text>
</comment>
<evidence type="ECO:0000313" key="1">
    <source>
        <dbReference type="EMBL" id="EGV27773.1"/>
    </source>
</evidence>